<reference evidence="4 5" key="1">
    <citation type="submission" date="2020-08" db="EMBL/GenBank/DDBJ databases">
        <title>Genomic Encyclopedia of Type Strains, Phase IV (KMG-IV): sequencing the most valuable type-strain genomes for metagenomic binning, comparative biology and taxonomic classification.</title>
        <authorList>
            <person name="Goeker M."/>
        </authorList>
    </citation>
    <scope>NUCLEOTIDE SEQUENCE [LARGE SCALE GENOMIC DNA]</scope>
    <source>
        <strain evidence="4 5">DSM 4737</strain>
    </source>
</reference>
<dbReference type="Gene3D" id="3.40.630.30">
    <property type="match status" value="1"/>
</dbReference>
<protein>
    <submittedName>
        <fullName evidence="4">Ribosomal-protein-alanine N-acetyltransferase</fullName>
        <ecNumber evidence="4">2.3.1.267</ecNumber>
    </submittedName>
</protein>
<evidence type="ECO:0000256" key="1">
    <source>
        <dbReference type="ARBA" id="ARBA00022679"/>
    </source>
</evidence>
<feature type="domain" description="N-acetyltransferase" evidence="3">
    <location>
        <begin position="6"/>
        <end position="148"/>
    </location>
</feature>
<evidence type="ECO:0000259" key="3">
    <source>
        <dbReference type="PROSITE" id="PS51186"/>
    </source>
</evidence>
<comment type="caution">
    <text evidence="4">The sequence shown here is derived from an EMBL/GenBank/DDBJ whole genome shotgun (WGS) entry which is preliminary data.</text>
</comment>
<keyword evidence="1 4" id="KW-0808">Transferase</keyword>
<dbReference type="EC" id="2.3.1.267" evidence="4"/>
<keyword evidence="5" id="KW-1185">Reference proteome</keyword>
<organism evidence="4 5">
    <name type="scientific">Brevundimonas variabilis</name>
    <dbReference type="NCBI Taxonomy" id="74312"/>
    <lineage>
        <taxon>Bacteria</taxon>
        <taxon>Pseudomonadati</taxon>
        <taxon>Pseudomonadota</taxon>
        <taxon>Alphaproteobacteria</taxon>
        <taxon>Caulobacterales</taxon>
        <taxon>Caulobacteraceae</taxon>
        <taxon>Brevundimonas</taxon>
    </lineage>
</organism>
<dbReference type="SUPFAM" id="SSF55729">
    <property type="entry name" value="Acyl-CoA N-acyltransferases (Nat)"/>
    <property type="match status" value="1"/>
</dbReference>
<gene>
    <name evidence="4" type="ORF">GGR13_002332</name>
</gene>
<keyword evidence="2 4" id="KW-0012">Acyltransferase</keyword>
<dbReference type="InterPro" id="IPR000182">
    <property type="entry name" value="GNAT_dom"/>
</dbReference>
<name>A0A7W9FEW8_9CAUL</name>
<dbReference type="AlphaFoldDB" id="A0A7W9FEW8"/>
<dbReference type="GO" id="GO:0008999">
    <property type="term" value="F:protein-N-terminal-alanine acetyltransferase activity"/>
    <property type="evidence" value="ECO:0007669"/>
    <property type="project" value="UniProtKB-EC"/>
</dbReference>
<dbReference type="RefSeq" id="WP_343060372.1">
    <property type="nucleotide sequence ID" value="NZ_JACHOR010000004.1"/>
</dbReference>
<dbReference type="Pfam" id="PF00583">
    <property type="entry name" value="Acetyltransf_1"/>
    <property type="match status" value="1"/>
</dbReference>
<proteinExistence type="predicted"/>
<dbReference type="EMBL" id="JACHOR010000004">
    <property type="protein sequence ID" value="MBB5746725.1"/>
    <property type="molecule type" value="Genomic_DNA"/>
</dbReference>
<dbReference type="InterPro" id="IPR016181">
    <property type="entry name" value="Acyl_CoA_acyltransferase"/>
</dbReference>
<accession>A0A7W9FEW8</accession>
<dbReference type="CDD" id="cd04301">
    <property type="entry name" value="NAT_SF"/>
    <property type="match status" value="1"/>
</dbReference>
<evidence type="ECO:0000313" key="5">
    <source>
        <dbReference type="Proteomes" id="UP000545037"/>
    </source>
</evidence>
<dbReference type="PANTHER" id="PTHR43420">
    <property type="entry name" value="ACETYLTRANSFERASE"/>
    <property type="match status" value="1"/>
</dbReference>
<dbReference type="PANTHER" id="PTHR43420:SF44">
    <property type="entry name" value="ACETYLTRANSFERASE YPEA"/>
    <property type="match status" value="1"/>
</dbReference>
<dbReference type="PROSITE" id="PS51186">
    <property type="entry name" value="GNAT"/>
    <property type="match status" value="1"/>
</dbReference>
<dbReference type="Proteomes" id="UP000545037">
    <property type="component" value="Unassembled WGS sequence"/>
</dbReference>
<evidence type="ECO:0000256" key="2">
    <source>
        <dbReference type="ARBA" id="ARBA00023315"/>
    </source>
</evidence>
<dbReference type="InterPro" id="IPR050680">
    <property type="entry name" value="YpeA/RimI_acetyltransf"/>
</dbReference>
<evidence type="ECO:0000313" key="4">
    <source>
        <dbReference type="EMBL" id="MBB5746725.1"/>
    </source>
</evidence>
<sequence length="149" mass="15773">MTLSDGALHLTEPGDGAGLAALHRQSFDAPWDEAAFETLLGQQGVVGIRHADGFILFRVILDEAEILTLAVKPMARRSGLGLRLVEAAATFAARIQALRLFLEVAEDNAAARALYAKAGFGIEGRRKAYYARSGAPAVDALILSLNLAG</sequence>